<keyword evidence="4" id="KW-0472">Membrane</keyword>
<dbReference type="Gramene" id="C.cajan_18305.t">
    <property type="protein sequence ID" value="C.cajan_18305.t.cds1"/>
    <property type="gene ID" value="C.cajan_18305"/>
</dbReference>
<evidence type="ECO:0000256" key="2">
    <source>
        <dbReference type="ARBA" id="ARBA00022692"/>
    </source>
</evidence>
<evidence type="ECO:0008006" key="8">
    <source>
        <dbReference type="Google" id="ProtNLM"/>
    </source>
</evidence>
<keyword evidence="7" id="KW-1185">Reference proteome</keyword>
<evidence type="ECO:0000256" key="3">
    <source>
        <dbReference type="ARBA" id="ARBA00022989"/>
    </source>
</evidence>
<evidence type="ECO:0000313" key="6">
    <source>
        <dbReference type="EMBL" id="KYP64248.1"/>
    </source>
</evidence>
<dbReference type="Pfam" id="PF05633">
    <property type="entry name" value="ROH1-like"/>
    <property type="match status" value="2"/>
</dbReference>
<gene>
    <name evidence="6" type="ORF">KK1_018840</name>
</gene>
<comment type="similarity">
    <text evidence="5">Belongs to the ROH1 family.</text>
</comment>
<evidence type="ECO:0000313" key="7">
    <source>
        <dbReference type="Proteomes" id="UP000075243"/>
    </source>
</evidence>
<sequence>MSRPQDAKRSFFPFGNPFRMISAKGTKNSPQLLLVLHAFEATLEERLKKLIPKSKDEILNLSWMTLAMQTLCESHNDIKTLITELELPVSDWDEKWIDVYFDISVKLLDICNAFSSELSRLSRGHLLLQCVLHNLGSSSSEQYVRACSSLDGWKQHIGSGNPRIDKCGSILDDLLGSLDLPKVKKSAKGKVLMQAMYGVKVQTVFVCSVFAAAFSGSTKNMSVLDVADIYSWASTFKGLQNLVNEQIRVRLSGGRFTVLNELEEVNSSLKELSPIIQGVVDTIETEPLVKIVRELGRATEKLSQGLDLLSKEVDSFFHVVLTGRNALLSNLRSGGTGIDSILEGNRDAQKVN</sequence>
<dbReference type="PANTHER" id="PTHR31509">
    <property type="entry name" value="BPS1-LIKE PROTEIN"/>
    <property type="match status" value="1"/>
</dbReference>
<proteinExistence type="inferred from homology"/>
<dbReference type="AlphaFoldDB" id="A0A151TB19"/>
<dbReference type="Proteomes" id="UP000075243">
    <property type="component" value="Chromosome 7"/>
</dbReference>
<evidence type="ECO:0000256" key="5">
    <source>
        <dbReference type="ARBA" id="ARBA00035114"/>
    </source>
</evidence>
<reference evidence="6 7" key="1">
    <citation type="journal article" date="2012" name="Nat. Biotechnol.">
        <title>Draft genome sequence of pigeonpea (Cajanus cajan), an orphan legume crop of resource-poor farmers.</title>
        <authorList>
            <person name="Varshney R.K."/>
            <person name="Chen W."/>
            <person name="Li Y."/>
            <person name="Bharti A.K."/>
            <person name="Saxena R.K."/>
            <person name="Schlueter J.A."/>
            <person name="Donoghue M.T."/>
            <person name="Azam S."/>
            <person name="Fan G."/>
            <person name="Whaley A.M."/>
            <person name="Farmer A.D."/>
            <person name="Sheridan J."/>
            <person name="Iwata A."/>
            <person name="Tuteja R."/>
            <person name="Penmetsa R.V."/>
            <person name="Wu W."/>
            <person name="Upadhyaya H.D."/>
            <person name="Yang S.P."/>
            <person name="Shah T."/>
            <person name="Saxena K.B."/>
            <person name="Michael T."/>
            <person name="McCombie W.R."/>
            <person name="Yang B."/>
            <person name="Zhang G."/>
            <person name="Yang H."/>
            <person name="Wang J."/>
            <person name="Spillane C."/>
            <person name="Cook D.R."/>
            <person name="May G.D."/>
            <person name="Xu X."/>
            <person name="Jackson S.A."/>
        </authorList>
    </citation>
    <scope>NUCLEOTIDE SEQUENCE [LARGE SCALE GENOMIC DNA]</scope>
    <source>
        <strain evidence="7">cv. Asha</strain>
    </source>
</reference>
<organism evidence="6 7">
    <name type="scientific">Cajanus cajan</name>
    <name type="common">Pigeon pea</name>
    <name type="synonym">Cajanus indicus</name>
    <dbReference type="NCBI Taxonomy" id="3821"/>
    <lineage>
        <taxon>Eukaryota</taxon>
        <taxon>Viridiplantae</taxon>
        <taxon>Streptophyta</taxon>
        <taxon>Embryophyta</taxon>
        <taxon>Tracheophyta</taxon>
        <taxon>Spermatophyta</taxon>
        <taxon>Magnoliopsida</taxon>
        <taxon>eudicotyledons</taxon>
        <taxon>Gunneridae</taxon>
        <taxon>Pentapetalae</taxon>
        <taxon>rosids</taxon>
        <taxon>fabids</taxon>
        <taxon>Fabales</taxon>
        <taxon>Fabaceae</taxon>
        <taxon>Papilionoideae</taxon>
        <taxon>50 kb inversion clade</taxon>
        <taxon>NPAAA clade</taxon>
        <taxon>indigoferoid/millettioid clade</taxon>
        <taxon>Phaseoleae</taxon>
        <taxon>Cajanus</taxon>
    </lineage>
</organism>
<dbReference type="GO" id="GO:0016020">
    <property type="term" value="C:membrane"/>
    <property type="evidence" value="ECO:0007669"/>
    <property type="project" value="UniProtKB-SubCell"/>
</dbReference>
<evidence type="ECO:0000256" key="4">
    <source>
        <dbReference type="ARBA" id="ARBA00023136"/>
    </source>
</evidence>
<name>A0A151TB19_CAJCA</name>
<dbReference type="STRING" id="3821.A0A151TB19"/>
<protein>
    <recommendedName>
        <fullName evidence="8">Protein BPS1, chloroplastic</fullName>
    </recommendedName>
</protein>
<dbReference type="EMBL" id="CM003609">
    <property type="protein sequence ID" value="KYP64248.1"/>
    <property type="molecule type" value="Genomic_DNA"/>
</dbReference>
<keyword evidence="2" id="KW-0812">Transmembrane</keyword>
<dbReference type="InterPro" id="IPR008511">
    <property type="entry name" value="ROH1-like"/>
</dbReference>
<evidence type="ECO:0000256" key="1">
    <source>
        <dbReference type="ARBA" id="ARBA00004167"/>
    </source>
</evidence>
<comment type="subcellular location">
    <subcellularLocation>
        <location evidence="1">Membrane</location>
        <topology evidence="1">Single-pass membrane protein</topology>
    </subcellularLocation>
</comment>
<dbReference type="OrthoDB" id="694709at2759"/>
<dbReference type="OMA" id="CETHNGI"/>
<accession>A0A151TB19</accession>
<keyword evidence="3" id="KW-1133">Transmembrane helix</keyword>